<dbReference type="SMART" id="SM00743">
    <property type="entry name" value="Agenet"/>
    <property type="match status" value="2"/>
</dbReference>
<feature type="region of interest" description="Disordered" evidence="5">
    <location>
        <begin position="429"/>
        <end position="490"/>
    </location>
</feature>
<dbReference type="RefSeq" id="XP_031400613.1">
    <property type="nucleotide sequence ID" value="XM_031544753.1"/>
</dbReference>
<feature type="region of interest" description="Disordered" evidence="5">
    <location>
        <begin position="241"/>
        <end position="263"/>
    </location>
</feature>
<dbReference type="Gene3D" id="3.30.40.10">
    <property type="entry name" value="Zinc/RING finger domain, C3HC4 (zinc finger)"/>
    <property type="match status" value="1"/>
</dbReference>
<dbReference type="Gene3D" id="3.40.630.30">
    <property type="match status" value="1"/>
</dbReference>
<dbReference type="Pfam" id="PF00628">
    <property type="entry name" value="PHD"/>
    <property type="match status" value="1"/>
</dbReference>
<name>A0A6P8E6E5_PUNGR</name>
<dbReference type="CDD" id="cd20405">
    <property type="entry name" value="Tudor_Agenet_AtDUF_rpt1_3"/>
    <property type="match status" value="1"/>
</dbReference>
<dbReference type="GO" id="GO:0005634">
    <property type="term" value="C:nucleus"/>
    <property type="evidence" value="ECO:0007669"/>
    <property type="project" value="TreeGrafter"/>
</dbReference>
<feature type="domain" description="N-acetyltransferase" evidence="7">
    <location>
        <begin position="668"/>
        <end position="830"/>
    </location>
</feature>
<evidence type="ECO:0000256" key="1">
    <source>
        <dbReference type="ARBA" id="ARBA00022723"/>
    </source>
</evidence>
<dbReference type="InterPro" id="IPR014002">
    <property type="entry name" value="Agenet_dom_plant"/>
</dbReference>
<protein>
    <submittedName>
        <fullName evidence="9">Uncharacterized protein LOC116210732 isoform X1</fullName>
    </submittedName>
</protein>
<dbReference type="GO" id="GO:0006357">
    <property type="term" value="P:regulation of transcription by RNA polymerase II"/>
    <property type="evidence" value="ECO:0007669"/>
    <property type="project" value="TreeGrafter"/>
</dbReference>
<feature type="compositionally biased region" description="Basic and acidic residues" evidence="5">
    <location>
        <begin position="247"/>
        <end position="259"/>
    </location>
</feature>
<proteinExistence type="predicted"/>
<dbReference type="GO" id="GO:0008270">
    <property type="term" value="F:zinc ion binding"/>
    <property type="evidence" value="ECO:0007669"/>
    <property type="project" value="UniProtKB-KW"/>
</dbReference>
<keyword evidence="3" id="KW-0862">Zinc</keyword>
<dbReference type="SMART" id="SM00249">
    <property type="entry name" value="PHD"/>
    <property type="match status" value="1"/>
</dbReference>
<dbReference type="GeneID" id="116210732"/>
<dbReference type="InterPro" id="IPR042163">
    <property type="entry name" value="PHF12"/>
</dbReference>
<dbReference type="InterPro" id="IPR011011">
    <property type="entry name" value="Znf_FYVE_PHD"/>
</dbReference>
<sequence>MDQKKLLINERVEVRQFEEGLRGSWHPAVVIGVSNLSRTVEYAELLDEKGDNKLIESIPVTEAVEGLHRRRHVSSCYRGRIRPSCPLSSPWPVDSKLGFGVCVDAFFKDAWWEGVIFDADEDAMERSVYFPDEGDELKFRRDDLRLSRVWDEFSGEWTNCGVWVFLELVRELDGSTPSSKYAKRLWRRLQSNYGFKKMISEWKCGTRSLWKSHLKDVVYERGSKLVKKDLACKKLAVHKARKKRHKLENPQRVEEDAHSPDTVVQLRSSKDLSTIQLTKNGGVSILNKSRARMVSVPLRLNVRKPNRPVVPTAGDRNVLSETLSMEENFTSYATSAQSDASSEEEYSKTRPASCGMTNHEVDRVSIPIRKGQVKERENKLKLPQNSQDDGNKLKGHQLRDGNLAAGARSAGIDQPGGRARVDKLKQVRRKSNVLSTEDTKKELSSKTYAVVSAKRKTKYTRRKRQKGICRADPSIEPPSKQEGGNDAQVNHNLFSSNRQQTPLFESYGRNFRLKDMVSRPRKRKRKRQLDGPQSDTICFVCHFGGELIPCNNCFSSYHLTCLEPEVVPNESWFCPSCCCGLCGSSHSINDNGQWSKICFQCSRSYHVDCLNKVHQEVSDCPAEGFCSNTCYQLCVRLHQLLGTSNPTSVDGLTWTMIRSMRNDYRTCALTRKANLVKLSHALRVVQESFQPITELHTKRDLVRDVVYSSMSKLRRLNFRGFYVMVLQKGDEVVSAATIRIHGQKVAEMPLVATNFDYRQQGMCRLLVHELINLLDKMGIERFILPAASELRTMWEKSFGFSEMPLSDRLELLGYPLLGFQGTTVIQKFLTSSRKNASRDGSIRIFSSRCLLFEMPIGEPPNTSSERFSSLFYKRKFKSDSFMEQNKAEASQENFHHFQHVCERKIIRESFGEKSKAKCHSEILHPFEYFYKLRRVLAGGN</sequence>
<reference evidence="8" key="1">
    <citation type="journal article" date="2020" name="Plant Biotechnol. J.">
        <title>The pomegranate (Punica granatum L.) draft genome dissects genetic divergence between soft- and hard-seeded cultivars.</title>
        <authorList>
            <person name="Luo X."/>
            <person name="Li H."/>
            <person name="Wu Z."/>
            <person name="Yao W."/>
            <person name="Zhao P."/>
            <person name="Cao D."/>
            <person name="Yu H."/>
            <person name="Li K."/>
            <person name="Poudel K."/>
            <person name="Zhao D."/>
            <person name="Zhang F."/>
            <person name="Xia X."/>
            <person name="Chen L."/>
            <person name="Wang Q."/>
            <person name="Jing D."/>
            <person name="Cao S."/>
        </authorList>
    </citation>
    <scope>NUCLEOTIDE SEQUENCE [LARGE SCALE GENOMIC DNA]</scope>
    <source>
        <strain evidence="8">cv. Tunisia</strain>
    </source>
</reference>
<dbReference type="InterPro" id="IPR019787">
    <property type="entry name" value="Znf_PHD-finger"/>
</dbReference>
<evidence type="ECO:0000313" key="9">
    <source>
        <dbReference type="RefSeq" id="XP_031400613.1"/>
    </source>
</evidence>
<dbReference type="InterPro" id="IPR001965">
    <property type="entry name" value="Znf_PHD"/>
</dbReference>
<dbReference type="PANTHER" id="PTHR46309">
    <property type="entry name" value="PHD FINGER PROTEIN 12"/>
    <property type="match status" value="1"/>
</dbReference>
<keyword evidence="8" id="KW-1185">Reference proteome</keyword>
<reference evidence="9" key="2">
    <citation type="submission" date="2025-08" db="UniProtKB">
        <authorList>
            <consortium name="RefSeq"/>
        </authorList>
    </citation>
    <scope>IDENTIFICATION</scope>
    <source>
        <tissue evidence="9">Leaf</tissue>
    </source>
</reference>
<keyword evidence="1" id="KW-0479">Metal-binding</keyword>
<feature type="compositionally biased region" description="Basic residues" evidence="5">
    <location>
        <begin position="453"/>
        <end position="467"/>
    </location>
</feature>
<dbReference type="Pfam" id="PF23209">
    <property type="entry name" value="IDM1_C"/>
    <property type="match status" value="1"/>
</dbReference>
<dbReference type="InterPro" id="IPR008395">
    <property type="entry name" value="Agenet-like_dom"/>
</dbReference>
<dbReference type="InterPro" id="IPR000182">
    <property type="entry name" value="GNAT_dom"/>
</dbReference>
<evidence type="ECO:0000256" key="2">
    <source>
        <dbReference type="ARBA" id="ARBA00022771"/>
    </source>
</evidence>
<dbReference type="InterPro" id="IPR019786">
    <property type="entry name" value="Zinc_finger_PHD-type_CS"/>
</dbReference>
<feature type="region of interest" description="Disordered" evidence="5">
    <location>
        <begin position="334"/>
        <end position="397"/>
    </location>
</feature>
<dbReference type="SUPFAM" id="SSF55729">
    <property type="entry name" value="Acyl-CoA N-acyltransferases (Nat)"/>
    <property type="match status" value="1"/>
</dbReference>
<evidence type="ECO:0000259" key="7">
    <source>
        <dbReference type="PROSITE" id="PS51186"/>
    </source>
</evidence>
<dbReference type="PROSITE" id="PS50016">
    <property type="entry name" value="ZF_PHD_2"/>
    <property type="match status" value="1"/>
</dbReference>
<dbReference type="GO" id="GO:0003714">
    <property type="term" value="F:transcription corepressor activity"/>
    <property type="evidence" value="ECO:0007669"/>
    <property type="project" value="InterPro"/>
</dbReference>
<dbReference type="PANTHER" id="PTHR46309:SF14">
    <property type="entry name" value="PHD-TYPE DOMAIN-CONTAINING PROTEIN"/>
    <property type="match status" value="1"/>
</dbReference>
<evidence type="ECO:0000313" key="8">
    <source>
        <dbReference type="Proteomes" id="UP000515151"/>
    </source>
</evidence>
<dbReference type="InterPro" id="IPR013083">
    <property type="entry name" value="Znf_RING/FYVE/PHD"/>
</dbReference>
<organism evidence="8 9">
    <name type="scientific">Punica granatum</name>
    <name type="common">Pomegranate</name>
    <dbReference type="NCBI Taxonomy" id="22663"/>
    <lineage>
        <taxon>Eukaryota</taxon>
        <taxon>Viridiplantae</taxon>
        <taxon>Streptophyta</taxon>
        <taxon>Embryophyta</taxon>
        <taxon>Tracheophyta</taxon>
        <taxon>Spermatophyta</taxon>
        <taxon>Magnoliopsida</taxon>
        <taxon>eudicotyledons</taxon>
        <taxon>Gunneridae</taxon>
        <taxon>Pentapetalae</taxon>
        <taxon>rosids</taxon>
        <taxon>malvids</taxon>
        <taxon>Myrtales</taxon>
        <taxon>Lythraceae</taxon>
        <taxon>Punica</taxon>
    </lineage>
</organism>
<dbReference type="Pfam" id="PF05641">
    <property type="entry name" value="Agenet"/>
    <property type="match status" value="1"/>
</dbReference>
<dbReference type="InterPro" id="IPR056511">
    <property type="entry name" value="IDM1_C"/>
</dbReference>
<dbReference type="InterPro" id="IPR016181">
    <property type="entry name" value="Acyl_CoA_acyltransferase"/>
</dbReference>
<evidence type="ECO:0000259" key="6">
    <source>
        <dbReference type="PROSITE" id="PS50016"/>
    </source>
</evidence>
<evidence type="ECO:0000256" key="5">
    <source>
        <dbReference type="SAM" id="MobiDB-lite"/>
    </source>
</evidence>
<evidence type="ECO:0000256" key="4">
    <source>
        <dbReference type="PROSITE-ProRule" id="PRU00146"/>
    </source>
</evidence>
<gene>
    <name evidence="9" type="primary">LOC116210732</name>
</gene>
<accession>A0A6P8E6E5</accession>
<dbReference type="OrthoDB" id="429143at2759"/>
<dbReference type="Proteomes" id="UP000515151">
    <property type="component" value="Chromosome 6"/>
</dbReference>
<evidence type="ECO:0000256" key="3">
    <source>
        <dbReference type="ARBA" id="ARBA00022833"/>
    </source>
</evidence>
<dbReference type="GO" id="GO:0016747">
    <property type="term" value="F:acyltransferase activity, transferring groups other than amino-acyl groups"/>
    <property type="evidence" value="ECO:0007669"/>
    <property type="project" value="InterPro"/>
</dbReference>
<dbReference type="SUPFAM" id="SSF57903">
    <property type="entry name" value="FYVE/PHD zinc finger"/>
    <property type="match status" value="1"/>
</dbReference>
<feature type="domain" description="PHD-type" evidence="6">
    <location>
        <begin position="535"/>
        <end position="580"/>
    </location>
</feature>
<dbReference type="PROSITE" id="PS01359">
    <property type="entry name" value="ZF_PHD_1"/>
    <property type="match status" value="1"/>
</dbReference>
<dbReference type="AlphaFoldDB" id="A0A6P8E6E5"/>
<dbReference type="PROSITE" id="PS51186">
    <property type="entry name" value="GNAT"/>
    <property type="match status" value="1"/>
</dbReference>
<keyword evidence="2 4" id="KW-0863">Zinc-finger</keyword>